<dbReference type="EMBL" id="SPNW01000032">
    <property type="protein sequence ID" value="TIA88898.1"/>
    <property type="molecule type" value="Genomic_DNA"/>
</dbReference>
<evidence type="ECO:0000313" key="8">
    <source>
        <dbReference type="EMBL" id="TIA88898.1"/>
    </source>
</evidence>
<dbReference type="FunFam" id="2.40.100.10:FF:000019">
    <property type="entry name" value="Peptidyl-prolyl cis-trans isomerase"/>
    <property type="match status" value="1"/>
</dbReference>
<dbReference type="EC" id="5.2.1.8" evidence="6"/>
<evidence type="ECO:0000313" key="9">
    <source>
        <dbReference type="Proteomes" id="UP000310189"/>
    </source>
</evidence>
<name>A0A4T0FKY5_9BASI</name>
<dbReference type="GO" id="GO:0016018">
    <property type="term" value="F:cyclosporin A binding"/>
    <property type="evidence" value="ECO:0007669"/>
    <property type="project" value="TreeGrafter"/>
</dbReference>
<dbReference type="OrthoDB" id="193499at2759"/>
<protein>
    <recommendedName>
        <fullName evidence="6">Peptidyl-prolyl cis-trans isomerase</fullName>
        <shortName evidence="6">PPIase</shortName>
        <ecNumber evidence="6">5.2.1.8</ecNumber>
    </recommendedName>
</protein>
<dbReference type="GO" id="GO:0005783">
    <property type="term" value="C:endoplasmic reticulum"/>
    <property type="evidence" value="ECO:0007669"/>
    <property type="project" value="TreeGrafter"/>
</dbReference>
<organism evidence="8 9">
    <name type="scientific">Wallemia hederae</name>
    <dbReference type="NCBI Taxonomy" id="1540922"/>
    <lineage>
        <taxon>Eukaryota</taxon>
        <taxon>Fungi</taxon>
        <taxon>Dikarya</taxon>
        <taxon>Basidiomycota</taxon>
        <taxon>Wallemiomycotina</taxon>
        <taxon>Wallemiomycetes</taxon>
        <taxon>Wallemiales</taxon>
        <taxon>Wallemiaceae</taxon>
        <taxon>Wallemia</taxon>
    </lineage>
</organism>
<dbReference type="PANTHER" id="PTHR11071">
    <property type="entry name" value="PEPTIDYL-PROLYL CIS-TRANS ISOMERASE"/>
    <property type="match status" value="1"/>
</dbReference>
<keyword evidence="3 6" id="KW-0697">Rotamase</keyword>
<evidence type="ECO:0000256" key="5">
    <source>
        <dbReference type="ARBA" id="ARBA00038340"/>
    </source>
</evidence>
<dbReference type="GO" id="GO:0000324">
    <property type="term" value="C:fungal-type vacuole"/>
    <property type="evidence" value="ECO:0007669"/>
    <property type="project" value="TreeGrafter"/>
</dbReference>
<keyword evidence="2" id="KW-0732">Signal</keyword>
<dbReference type="GO" id="GO:0006457">
    <property type="term" value="P:protein folding"/>
    <property type="evidence" value="ECO:0007669"/>
    <property type="project" value="TreeGrafter"/>
</dbReference>
<accession>A0A4T0FKY5</accession>
<evidence type="ECO:0000259" key="7">
    <source>
        <dbReference type="PROSITE" id="PS50072"/>
    </source>
</evidence>
<evidence type="ECO:0000256" key="6">
    <source>
        <dbReference type="RuleBase" id="RU363019"/>
    </source>
</evidence>
<evidence type="ECO:0000256" key="4">
    <source>
        <dbReference type="ARBA" id="ARBA00023235"/>
    </source>
</evidence>
<dbReference type="AlphaFoldDB" id="A0A4T0FKY5"/>
<reference evidence="8 9" key="1">
    <citation type="submission" date="2019-03" db="EMBL/GenBank/DDBJ databases">
        <title>Sequencing 23 genomes of Wallemia ichthyophaga.</title>
        <authorList>
            <person name="Gostincar C."/>
        </authorList>
    </citation>
    <scope>NUCLEOTIDE SEQUENCE [LARGE SCALE GENOMIC DNA]</scope>
    <source>
        <strain evidence="8 9">EXF-5753</strain>
    </source>
</reference>
<comment type="caution">
    <text evidence="8">The sequence shown here is derived from an EMBL/GenBank/DDBJ whole genome shotgun (WGS) entry which is preliminary data.</text>
</comment>
<evidence type="ECO:0000256" key="2">
    <source>
        <dbReference type="ARBA" id="ARBA00022729"/>
    </source>
</evidence>
<dbReference type="Pfam" id="PF00160">
    <property type="entry name" value="Pro_isomerase"/>
    <property type="match status" value="1"/>
</dbReference>
<gene>
    <name evidence="8" type="ORF">E3P99_02342</name>
</gene>
<comment type="function">
    <text evidence="6">PPIases accelerate the folding of proteins. It catalyzes the cis-trans isomerization of proline imidic peptide bonds in oligopeptides.</text>
</comment>
<keyword evidence="4 6" id="KW-0413">Isomerase</keyword>
<dbReference type="PROSITE" id="PS50072">
    <property type="entry name" value="CSA_PPIASE_2"/>
    <property type="match status" value="1"/>
</dbReference>
<dbReference type="Proteomes" id="UP000310189">
    <property type="component" value="Unassembled WGS sequence"/>
</dbReference>
<dbReference type="PANTHER" id="PTHR11071:SF561">
    <property type="entry name" value="PEPTIDYL-PROLYL CIS-TRANS ISOMERASE D-RELATED"/>
    <property type="match status" value="1"/>
</dbReference>
<comment type="catalytic activity">
    <reaction evidence="1 6">
        <text>[protein]-peptidylproline (omega=180) = [protein]-peptidylproline (omega=0)</text>
        <dbReference type="Rhea" id="RHEA:16237"/>
        <dbReference type="Rhea" id="RHEA-COMP:10747"/>
        <dbReference type="Rhea" id="RHEA-COMP:10748"/>
        <dbReference type="ChEBI" id="CHEBI:83833"/>
        <dbReference type="ChEBI" id="CHEBI:83834"/>
        <dbReference type="EC" id="5.2.1.8"/>
    </reaction>
</comment>
<dbReference type="GO" id="GO:0003755">
    <property type="term" value="F:peptidyl-prolyl cis-trans isomerase activity"/>
    <property type="evidence" value="ECO:0007669"/>
    <property type="project" value="UniProtKB-UniRule"/>
</dbReference>
<evidence type="ECO:0000256" key="3">
    <source>
        <dbReference type="ARBA" id="ARBA00023110"/>
    </source>
</evidence>
<proteinExistence type="inferred from homology"/>
<feature type="domain" description="PPIase cyclophilin-type" evidence="7">
    <location>
        <begin position="46"/>
        <end position="208"/>
    </location>
</feature>
<evidence type="ECO:0000256" key="1">
    <source>
        <dbReference type="ARBA" id="ARBA00000971"/>
    </source>
</evidence>
<dbReference type="PRINTS" id="PR00153">
    <property type="entry name" value="CSAPPISMRASE"/>
</dbReference>
<keyword evidence="9" id="KW-1185">Reference proteome</keyword>
<dbReference type="InterPro" id="IPR029000">
    <property type="entry name" value="Cyclophilin-like_dom_sf"/>
</dbReference>
<sequence length="282" mass="31416">MVVLVQAARAPFLPYHHEQMQLQTLLLALFAIVAVAFARQVTDKVYFDVQQGGKDLGRIVFGLYGDVTPKTANNFKHLCIGDKGPSYEGVSFHRVIKDFMIQSGDFENGNGTGGYSIYGPKFDDENFDVMHDRPGLLSMANRGKNTNGSQFFVTTVKTPWLNGKHVVFGEVVDGMDVVYAIGECSDEPCHINLTSYQRAPVLASETTQRLQSQSRRLASSTRRRTLRMSCDYMIGENDINELDVTIVALHYFADLPAFNISSTERMLTAMTEDDASMCLLTL</sequence>
<dbReference type="SUPFAM" id="SSF50891">
    <property type="entry name" value="Cyclophilin-like"/>
    <property type="match status" value="1"/>
</dbReference>
<dbReference type="Gene3D" id="2.40.100.10">
    <property type="entry name" value="Cyclophilin-like"/>
    <property type="match status" value="1"/>
</dbReference>
<dbReference type="InterPro" id="IPR002130">
    <property type="entry name" value="Cyclophilin-type_PPIase_dom"/>
</dbReference>
<comment type="similarity">
    <text evidence="5">Belongs to the cyclophilin-type PPIase family. PPIase B subfamily.</text>
</comment>